<reference evidence="4 5" key="1">
    <citation type="submission" date="2018-06" db="EMBL/GenBank/DDBJ databases">
        <authorList>
            <consortium name="Pathogen Informatics"/>
            <person name="Doyle S."/>
        </authorList>
    </citation>
    <scope>NUCLEOTIDE SEQUENCE [LARGE SCALE GENOMIC DNA]</scope>
    <source>
        <strain evidence="4 5">NCTC11661</strain>
    </source>
</reference>
<keyword evidence="2" id="KW-0547">Nucleotide-binding</keyword>
<dbReference type="InterPro" id="IPR025230">
    <property type="entry name" value="DUF4172"/>
</dbReference>
<feature type="binding site" evidence="2">
    <location>
        <begin position="210"/>
        <end position="217"/>
    </location>
    <ligand>
        <name>ATP</name>
        <dbReference type="ChEBI" id="CHEBI:30616"/>
    </ligand>
</feature>
<dbReference type="Gene3D" id="1.10.10.10">
    <property type="entry name" value="Winged helix-like DNA-binding domain superfamily/Winged helix DNA-binding domain"/>
    <property type="match status" value="1"/>
</dbReference>
<name>A0A376BZR5_9FLAO</name>
<dbReference type="AlphaFoldDB" id="A0A376BZR5"/>
<evidence type="ECO:0000313" key="5">
    <source>
        <dbReference type="Proteomes" id="UP000255515"/>
    </source>
</evidence>
<organism evidence="4 5">
    <name type="scientific">Bergeyella zoohelcum</name>
    <dbReference type="NCBI Taxonomy" id="1015"/>
    <lineage>
        <taxon>Bacteria</taxon>
        <taxon>Pseudomonadati</taxon>
        <taxon>Bacteroidota</taxon>
        <taxon>Flavobacteriia</taxon>
        <taxon>Flavobacteriales</taxon>
        <taxon>Weeksellaceae</taxon>
        <taxon>Bergeyella</taxon>
    </lineage>
</organism>
<dbReference type="InterPro" id="IPR036388">
    <property type="entry name" value="WH-like_DNA-bd_sf"/>
</dbReference>
<dbReference type="PANTHER" id="PTHR13504:SF33">
    <property type="entry name" value="FIC FAMILY PROTEIN"/>
    <property type="match status" value="1"/>
</dbReference>
<dbReference type="RefSeq" id="WP_002686621.1">
    <property type="nucleotide sequence ID" value="NZ_UFTJ01000001.1"/>
</dbReference>
<accession>A0A376BZR5</accession>
<dbReference type="Gene3D" id="1.10.3290.10">
    <property type="entry name" value="Fido-like domain"/>
    <property type="match status" value="1"/>
</dbReference>
<dbReference type="PANTHER" id="PTHR13504">
    <property type="entry name" value="FIDO DOMAIN-CONTAINING PROTEIN DDB_G0283145"/>
    <property type="match status" value="1"/>
</dbReference>
<dbReference type="InterPro" id="IPR036597">
    <property type="entry name" value="Fido-like_dom_sf"/>
</dbReference>
<protein>
    <submittedName>
        <fullName evidence="4">Protein involved in cell division</fullName>
    </submittedName>
</protein>
<dbReference type="GO" id="GO:0005524">
    <property type="term" value="F:ATP binding"/>
    <property type="evidence" value="ECO:0007669"/>
    <property type="project" value="UniProtKB-KW"/>
</dbReference>
<gene>
    <name evidence="4" type="ORF">NCTC11661_00626</name>
</gene>
<proteinExistence type="predicted"/>
<keyword evidence="2" id="KW-0067">ATP-binding</keyword>
<dbReference type="PROSITE" id="PS51459">
    <property type="entry name" value="FIDO"/>
    <property type="match status" value="1"/>
</dbReference>
<evidence type="ECO:0000256" key="2">
    <source>
        <dbReference type="PIRSR" id="PIRSR640198-2"/>
    </source>
</evidence>
<sequence>MKYNWQYPDWANFTYDDSVIDSLLIDLISETSEIKGMLNALSDGNQQDAILQFMISEAIKTSEIEGEFFSRQDVMSSIKRHLGINENLTHIRDKKALGIGSLMVEVRKSYQEKLTESMLKSWHKTLMSAHPYINAGKYRSGAEPMQVISGAFGKEVVHYEAPPSEKVADEMKQFVKWYTHFKVDSDDMKQALIKTCICHLYFESIHPFEDGNGRIGRALAEKCLAQSLNRPMLISLSSVIEKDKKAYYDTLKKAQRTLEVTDWILYFSKTIVEAQKSAKQTILFTINKSKFIDNHKHNINERQLKVLLKMFEFGVSGFERGMTTKKYISITKSSRATATRDLQDLVEKNILTPKGAGRNVRYEINFRQSF</sequence>
<feature type="domain" description="Fido" evidence="3">
    <location>
        <begin position="114"/>
        <end position="269"/>
    </location>
</feature>
<dbReference type="InterPro" id="IPR003812">
    <property type="entry name" value="Fido"/>
</dbReference>
<evidence type="ECO:0000256" key="1">
    <source>
        <dbReference type="PIRSR" id="PIRSR640198-1"/>
    </source>
</evidence>
<dbReference type="GO" id="GO:0051301">
    <property type="term" value="P:cell division"/>
    <property type="evidence" value="ECO:0007669"/>
    <property type="project" value="UniProtKB-KW"/>
</dbReference>
<dbReference type="Pfam" id="PF02661">
    <property type="entry name" value="Fic"/>
    <property type="match status" value="1"/>
</dbReference>
<evidence type="ECO:0000313" key="4">
    <source>
        <dbReference type="EMBL" id="SSZ46964.1"/>
    </source>
</evidence>
<keyword evidence="4" id="KW-0131">Cell cycle</keyword>
<keyword evidence="4" id="KW-0132">Cell division</keyword>
<dbReference type="Pfam" id="PF13776">
    <property type="entry name" value="DUF4172"/>
    <property type="match status" value="1"/>
</dbReference>
<dbReference type="SUPFAM" id="SSF140931">
    <property type="entry name" value="Fic-like"/>
    <property type="match status" value="1"/>
</dbReference>
<evidence type="ECO:0000259" key="3">
    <source>
        <dbReference type="PROSITE" id="PS51459"/>
    </source>
</evidence>
<dbReference type="InterPro" id="IPR040198">
    <property type="entry name" value="Fido_containing"/>
</dbReference>
<dbReference type="Proteomes" id="UP000255515">
    <property type="component" value="Unassembled WGS sequence"/>
</dbReference>
<feature type="active site" evidence="1">
    <location>
        <position position="206"/>
    </location>
</feature>
<dbReference type="EMBL" id="UFTJ01000001">
    <property type="protein sequence ID" value="SSZ46964.1"/>
    <property type="molecule type" value="Genomic_DNA"/>
</dbReference>
<feature type="binding site" evidence="2">
    <location>
        <begin position="247"/>
        <end position="248"/>
    </location>
    <ligand>
        <name>ATP</name>
        <dbReference type="ChEBI" id="CHEBI:30616"/>
    </ligand>
</feature>